<evidence type="ECO:0000313" key="2">
    <source>
        <dbReference type="Proteomes" id="UP001164929"/>
    </source>
</evidence>
<comment type="caution">
    <text evidence="1">The sequence shown here is derived from an EMBL/GenBank/DDBJ whole genome shotgun (WGS) entry which is preliminary data.</text>
</comment>
<proteinExistence type="predicted"/>
<accession>A0AAD6QIW5</accession>
<gene>
    <name evidence="1" type="ORF">NC653_019435</name>
</gene>
<reference evidence="1" key="1">
    <citation type="journal article" date="2023" name="Mol. Ecol. Resour.">
        <title>Chromosome-level genome assembly of a triploid poplar Populus alba 'Berolinensis'.</title>
        <authorList>
            <person name="Chen S."/>
            <person name="Yu Y."/>
            <person name="Wang X."/>
            <person name="Wang S."/>
            <person name="Zhang T."/>
            <person name="Zhou Y."/>
            <person name="He R."/>
            <person name="Meng N."/>
            <person name="Wang Y."/>
            <person name="Liu W."/>
            <person name="Liu Z."/>
            <person name="Liu J."/>
            <person name="Guo Q."/>
            <person name="Huang H."/>
            <person name="Sederoff R.R."/>
            <person name="Wang G."/>
            <person name="Qu G."/>
            <person name="Chen S."/>
        </authorList>
    </citation>
    <scope>NUCLEOTIDE SEQUENCE</scope>
    <source>
        <strain evidence="1">SC-2020</strain>
    </source>
</reference>
<dbReference type="AlphaFoldDB" id="A0AAD6QIW5"/>
<keyword evidence="2" id="KW-1185">Reference proteome</keyword>
<organism evidence="1 2">
    <name type="scientific">Populus alba x Populus x berolinensis</name>
    <dbReference type="NCBI Taxonomy" id="444605"/>
    <lineage>
        <taxon>Eukaryota</taxon>
        <taxon>Viridiplantae</taxon>
        <taxon>Streptophyta</taxon>
        <taxon>Embryophyta</taxon>
        <taxon>Tracheophyta</taxon>
        <taxon>Spermatophyta</taxon>
        <taxon>Magnoliopsida</taxon>
        <taxon>eudicotyledons</taxon>
        <taxon>Gunneridae</taxon>
        <taxon>Pentapetalae</taxon>
        <taxon>rosids</taxon>
        <taxon>fabids</taxon>
        <taxon>Malpighiales</taxon>
        <taxon>Salicaceae</taxon>
        <taxon>Saliceae</taxon>
        <taxon>Populus</taxon>
    </lineage>
</organism>
<protein>
    <submittedName>
        <fullName evidence="1">Uncharacterized protein</fullName>
    </submittedName>
</protein>
<dbReference type="Proteomes" id="UP001164929">
    <property type="component" value="Chromosome 7"/>
</dbReference>
<sequence length="77" mass="8529">MAKGATRHQACKMPEALSRMNQGNSFFHARTAICEEQGFMPWIEVSKDTGPLDGGAIPAWWKCFSLRGDPVIICTTE</sequence>
<name>A0AAD6QIW5_9ROSI</name>
<evidence type="ECO:0000313" key="1">
    <source>
        <dbReference type="EMBL" id="KAJ6991227.1"/>
    </source>
</evidence>
<dbReference type="EMBL" id="JAQIZT010000007">
    <property type="protein sequence ID" value="KAJ6991227.1"/>
    <property type="molecule type" value="Genomic_DNA"/>
</dbReference>